<keyword evidence="1" id="KW-1133">Transmembrane helix</keyword>
<keyword evidence="3" id="KW-1185">Reference proteome</keyword>
<dbReference type="AlphaFoldDB" id="A0A9N9CUE7"/>
<gene>
    <name evidence="2" type="ORF">ALEPTO_LOCUS8711</name>
</gene>
<feature type="transmembrane region" description="Helical" evidence="1">
    <location>
        <begin position="66"/>
        <end position="87"/>
    </location>
</feature>
<feature type="transmembrane region" description="Helical" evidence="1">
    <location>
        <begin position="9"/>
        <end position="31"/>
    </location>
</feature>
<proteinExistence type="predicted"/>
<feature type="transmembrane region" description="Helical" evidence="1">
    <location>
        <begin position="146"/>
        <end position="167"/>
    </location>
</feature>
<name>A0A9N9CUE7_9GLOM</name>
<dbReference type="EMBL" id="CAJVPS010005404">
    <property type="protein sequence ID" value="CAG8614728.1"/>
    <property type="molecule type" value="Genomic_DNA"/>
</dbReference>
<keyword evidence="1" id="KW-0812">Transmembrane</keyword>
<feature type="transmembrane region" description="Helical" evidence="1">
    <location>
        <begin position="94"/>
        <end position="113"/>
    </location>
</feature>
<accession>A0A9N9CUE7</accession>
<feature type="transmembrane region" description="Helical" evidence="1">
    <location>
        <begin position="229"/>
        <end position="247"/>
    </location>
</feature>
<keyword evidence="1" id="KW-0472">Membrane</keyword>
<organism evidence="2 3">
    <name type="scientific">Ambispora leptoticha</name>
    <dbReference type="NCBI Taxonomy" id="144679"/>
    <lineage>
        <taxon>Eukaryota</taxon>
        <taxon>Fungi</taxon>
        <taxon>Fungi incertae sedis</taxon>
        <taxon>Mucoromycota</taxon>
        <taxon>Glomeromycotina</taxon>
        <taxon>Glomeromycetes</taxon>
        <taxon>Archaeosporales</taxon>
        <taxon>Ambisporaceae</taxon>
        <taxon>Ambispora</taxon>
    </lineage>
</organism>
<evidence type="ECO:0000256" key="1">
    <source>
        <dbReference type="SAM" id="Phobius"/>
    </source>
</evidence>
<feature type="transmembrane region" description="Helical" evidence="1">
    <location>
        <begin position="291"/>
        <end position="313"/>
    </location>
</feature>
<dbReference type="Proteomes" id="UP000789508">
    <property type="component" value="Unassembled WGS sequence"/>
</dbReference>
<dbReference type="OrthoDB" id="2448307at2759"/>
<dbReference type="GO" id="GO:0005794">
    <property type="term" value="C:Golgi apparatus"/>
    <property type="evidence" value="ECO:0007669"/>
    <property type="project" value="TreeGrafter"/>
</dbReference>
<comment type="caution">
    <text evidence="2">The sequence shown here is derived from an EMBL/GenBank/DDBJ whole genome shotgun (WGS) entry which is preliminary data.</text>
</comment>
<dbReference type="InterPro" id="IPR040410">
    <property type="entry name" value="UPF0658_Golgi"/>
</dbReference>
<sequence length="461" mass="52430">FGQSRHAKWALFSSFAQAIIIGALEAVVYTMHKKEVAYIRTGTDQLNKTNDIEYKTVLANAESISVYHILFMASQVFQLVLCVDALYHENTIQLIALTLFTFGTLSYSVIQTVQSATLIDPTTIVGGNLTQIVPALEKPPAIPFEITIIVLMVIFSFVFAYLAYKLYQEFGWSIYKRIGADLSMRDRYKMYQIFIMLLKFDIFFFVGFTVQFLVLLINRGNALDSVIEHIVLSTVASTAMLIVAFWGVQTERKFLMYAFMVGCLGTEGYIISKLVDVAQYPEKYIGTRIFVTFFLCCVLILGVATFIISFACLRNFNKGLKFHLTRRNVNFDSTDDVSAPPGYAYFRLRGYVPPDDPLTKVIYFLAMIVNYIYVHVADAAHGQEQNSNNESSKKSVAGRFPNSFRRNMDETRKYGIKPTFLESCRSPTDCEMVVESYHSLWVELIEAPEKATHDDFHAKRV</sequence>
<reference evidence="2" key="1">
    <citation type="submission" date="2021-06" db="EMBL/GenBank/DDBJ databases">
        <authorList>
            <person name="Kallberg Y."/>
            <person name="Tangrot J."/>
            <person name="Rosling A."/>
        </authorList>
    </citation>
    <scope>NUCLEOTIDE SEQUENCE</scope>
    <source>
        <strain evidence="2">FL130A</strain>
    </source>
</reference>
<dbReference type="PANTHER" id="PTHR34391">
    <property type="entry name" value="UPF0658 GOLGI APPARATUS MEMBRANE PROTEIN C1952.10C-RELATED"/>
    <property type="match status" value="1"/>
</dbReference>
<feature type="transmembrane region" description="Helical" evidence="1">
    <location>
        <begin position="193"/>
        <end position="217"/>
    </location>
</feature>
<feature type="non-terminal residue" evidence="2">
    <location>
        <position position="461"/>
    </location>
</feature>
<dbReference type="PANTHER" id="PTHR34391:SF1">
    <property type="entry name" value="UPF0658 GOLGI APPARATUS MEMBRANE PROTEIN C1952.10C-RELATED"/>
    <property type="match status" value="1"/>
</dbReference>
<protein>
    <submittedName>
        <fullName evidence="2">10380_t:CDS:1</fullName>
    </submittedName>
</protein>
<evidence type="ECO:0000313" key="2">
    <source>
        <dbReference type="EMBL" id="CAG8614728.1"/>
    </source>
</evidence>
<evidence type="ECO:0000313" key="3">
    <source>
        <dbReference type="Proteomes" id="UP000789508"/>
    </source>
</evidence>
<feature type="transmembrane region" description="Helical" evidence="1">
    <location>
        <begin position="254"/>
        <end position="271"/>
    </location>
</feature>